<feature type="transmembrane region" description="Helical" evidence="1">
    <location>
        <begin position="101"/>
        <end position="119"/>
    </location>
</feature>
<keyword evidence="1" id="KW-0812">Transmembrane</keyword>
<accession>A0ABS4RAW7</accession>
<organism evidence="2 3">
    <name type="scientific">Cytobacillus eiseniae</name>
    <dbReference type="NCBI Taxonomy" id="762947"/>
    <lineage>
        <taxon>Bacteria</taxon>
        <taxon>Bacillati</taxon>
        <taxon>Bacillota</taxon>
        <taxon>Bacilli</taxon>
        <taxon>Bacillales</taxon>
        <taxon>Bacillaceae</taxon>
        <taxon>Cytobacillus</taxon>
    </lineage>
</organism>
<protein>
    <submittedName>
        <fullName evidence="2">Uncharacterized protein</fullName>
    </submittedName>
</protein>
<comment type="caution">
    <text evidence="2">The sequence shown here is derived from an EMBL/GenBank/DDBJ whole genome shotgun (WGS) entry which is preliminary data.</text>
</comment>
<evidence type="ECO:0000313" key="2">
    <source>
        <dbReference type="EMBL" id="MBP2239475.1"/>
    </source>
</evidence>
<evidence type="ECO:0000256" key="1">
    <source>
        <dbReference type="SAM" id="Phobius"/>
    </source>
</evidence>
<keyword evidence="3" id="KW-1185">Reference proteome</keyword>
<feature type="transmembrane region" description="Helical" evidence="1">
    <location>
        <begin position="50"/>
        <end position="70"/>
    </location>
</feature>
<dbReference type="RefSeq" id="WP_157087827.1">
    <property type="nucleotide sequence ID" value="NZ_JAGIKZ010000001.1"/>
</dbReference>
<feature type="transmembrane region" description="Helical" evidence="1">
    <location>
        <begin position="131"/>
        <end position="154"/>
    </location>
</feature>
<feature type="transmembrane region" description="Helical" evidence="1">
    <location>
        <begin position="12"/>
        <end position="38"/>
    </location>
</feature>
<name>A0ABS4RAW7_9BACI</name>
<keyword evidence="1" id="KW-1133">Transmembrane helix</keyword>
<keyword evidence="1" id="KW-0472">Membrane</keyword>
<feature type="transmembrane region" description="Helical" evidence="1">
    <location>
        <begin position="224"/>
        <end position="244"/>
    </location>
</feature>
<reference evidence="2 3" key="1">
    <citation type="submission" date="2021-03" db="EMBL/GenBank/DDBJ databases">
        <title>Genomic Encyclopedia of Type Strains, Phase IV (KMG-IV): sequencing the most valuable type-strain genomes for metagenomic binning, comparative biology and taxonomic classification.</title>
        <authorList>
            <person name="Goeker M."/>
        </authorList>
    </citation>
    <scope>NUCLEOTIDE SEQUENCE [LARGE SCALE GENOMIC DNA]</scope>
    <source>
        <strain evidence="2 3">DSM 26675</strain>
    </source>
</reference>
<evidence type="ECO:0000313" key="3">
    <source>
        <dbReference type="Proteomes" id="UP001519293"/>
    </source>
</evidence>
<sequence length="256" mass="29854">MYRKKDFKKNLALYFIVIGLAYLLENVVLIYGNAYAYYPKVFSVQWFDSIFGATVSQAAFIPSVMMVVGAFQLTTKWVLLILVAIAFIEELFLSIGIYEHFWWETVYTIVILFIATFVIKWLRRSLNNPPAWIRYVTIFMTITALIQSASFYLSTIFEIHWFSIGFFTSIYQDHLLADAIFRVLYTFPLTYIVLYSYNKFTLVCLFFADILIKLLLIQSGILSIINFGALIAFSALLLINIWIVKRVEEYLFPHLS</sequence>
<dbReference type="EMBL" id="JAGIKZ010000001">
    <property type="protein sequence ID" value="MBP2239475.1"/>
    <property type="molecule type" value="Genomic_DNA"/>
</dbReference>
<dbReference type="Proteomes" id="UP001519293">
    <property type="component" value="Unassembled WGS sequence"/>
</dbReference>
<gene>
    <name evidence="2" type="ORF">J2Z40_000028</name>
</gene>
<proteinExistence type="predicted"/>
<feature type="transmembrane region" description="Helical" evidence="1">
    <location>
        <begin position="77"/>
        <end position="95"/>
    </location>
</feature>